<dbReference type="RefSeq" id="WP_210968517.1">
    <property type="nucleotide sequence ID" value="NZ_JAGPXE010000001.1"/>
</dbReference>
<evidence type="ECO:0000313" key="3">
    <source>
        <dbReference type="Proteomes" id="UP000674084"/>
    </source>
</evidence>
<evidence type="ECO:0000313" key="2">
    <source>
        <dbReference type="EMBL" id="MBQ0923046.1"/>
    </source>
</evidence>
<comment type="caution">
    <text evidence="2">The sequence shown here is derived from an EMBL/GenBank/DDBJ whole genome shotgun (WGS) entry which is preliminary data.</text>
</comment>
<dbReference type="EMBL" id="JAGPXE010000001">
    <property type="protein sequence ID" value="MBQ0923046.1"/>
    <property type="molecule type" value="Genomic_DNA"/>
</dbReference>
<dbReference type="NCBIfam" id="TIGR02593">
    <property type="entry name" value="CRISPR_cas5"/>
    <property type="match status" value="1"/>
</dbReference>
<dbReference type="CDD" id="cd09645">
    <property type="entry name" value="Cas5_I-E"/>
    <property type="match status" value="1"/>
</dbReference>
<keyword evidence="3" id="KW-1185">Reference proteome</keyword>
<dbReference type="InterPro" id="IPR021124">
    <property type="entry name" value="CRISPR-assoc_prot_Cas5"/>
</dbReference>
<accession>A0ABS5D9S8</accession>
<sequence length="250" mass="27494">MSGLLLRLAGPLQSWGERSKFDRRDTAGFPTRSGLLGLIACALGRARGQSVDDLADLSFTIRVDRPGTRIVDYHTVGGGLSGGLKVPTADGKGRPPGKGILQTWREYLADAVFVVAVEGPEPLLDTVEAALHSPHWQPYLGRRSCPPEQPLVLGRSNDPQGELRTAVPVARRLRSENNDEQLAVDFVCDSGPEDQVRSEIFDVPDRFDRIDRTYQPRPVWIETTTLPTTLAAASTREHFQQLADYVRGGR</sequence>
<dbReference type="NCBIfam" id="TIGR01868">
    <property type="entry name" value="casD_Cas5e"/>
    <property type="match status" value="1"/>
</dbReference>
<dbReference type="InterPro" id="IPR010147">
    <property type="entry name" value="CRISPR-assoc_prot_CasD"/>
</dbReference>
<dbReference type="Gene3D" id="3.30.70.2660">
    <property type="match status" value="1"/>
</dbReference>
<keyword evidence="1" id="KW-0051">Antiviral defense</keyword>
<evidence type="ECO:0000256" key="1">
    <source>
        <dbReference type="ARBA" id="ARBA00023118"/>
    </source>
</evidence>
<protein>
    <submittedName>
        <fullName evidence="2">Type I-E CRISPR-associated protein Cas5/CasD</fullName>
    </submittedName>
</protein>
<dbReference type="Pfam" id="PF09704">
    <property type="entry name" value="Cas_Cas5d"/>
    <property type="match status" value="1"/>
</dbReference>
<dbReference type="InterPro" id="IPR013422">
    <property type="entry name" value="CRISPR-assoc_prot_Cas5_N"/>
</dbReference>
<reference evidence="2 3" key="1">
    <citation type="submission" date="2021-04" db="EMBL/GenBank/DDBJ databases">
        <title>Whole-genome sequencing of Saccharopolyspora endophytica KCTC 19397.</title>
        <authorList>
            <person name="Ay H."/>
            <person name="Saygin H."/>
            <person name="Sahin N."/>
        </authorList>
    </citation>
    <scope>NUCLEOTIDE SEQUENCE [LARGE SCALE GENOMIC DNA]</scope>
    <source>
        <strain evidence="2 3">KCTC 19397</strain>
    </source>
</reference>
<dbReference type="Proteomes" id="UP000674084">
    <property type="component" value="Unassembled WGS sequence"/>
</dbReference>
<gene>
    <name evidence="2" type="primary">cas5e</name>
    <name evidence="2" type="ORF">KBO27_03765</name>
</gene>
<organism evidence="2 3">
    <name type="scientific">Saccharopolyspora endophytica</name>
    <dbReference type="NCBI Taxonomy" id="543886"/>
    <lineage>
        <taxon>Bacteria</taxon>
        <taxon>Bacillati</taxon>
        <taxon>Actinomycetota</taxon>
        <taxon>Actinomycetes</taxon>
        <taxon>Pseudonocardiales</taxon>
        <taxon>Pseudonocardiaceae</taxon>
        <taxon>Saccharopolyspora</taxon>
    </lineage>
</organism>
<name>A0ABS5D9S8_9PSEU</name>
<proteinExistence type="predicted"/>